<dbReference type="EMBL" id="JAVYJV010000018">
    <property type="protein sequence ID" value="KAK4347802.1"/>
    <property type="molecule type" value="Genomic_DNA"/>
</dbReference>
<evidence type="ECO:0000313" key="1">
    <source>
        <dbReference type="EMBL" id="KAK4347802.1"/>
    </source>
</evidence>
<protein>
    <submittedName>
        <fullName evidence="1">Uncharacterized protein</fullName>
    </submittedName>
</protein>
<dbReference type="SUPFAM" id="SSF143456">
    <property type="entry name" value="VC0467-like"/>
    <property type="match status" value="1"/>
</dbReference>
<name>A0AAE1RBJ8_9SOLA</name>
<gene>
    <name evidence="1" type="ORF">RND71_034141</name>
</gene>
<dbReference type="AlphaFoldDB" id="A0AAE1RBJ8"/>
<evidence type="ECO:0000313" key="2">
    <source>
        <dbReference type="Proteomes" id="UP001291623"/>
    </source>
</evidence>
<dbReference type="PANTHER" id="PTHR31984:SF1">
    <property type="entry name" value="OS10G0330400 PROTEIN"/>
    <property type="match status" value="1"/>
</dbReference>
<proteinExistence type="predicted"/>
<dbReference type="Proteomes" id="UP001291623">
    <property type="component" value="Unassembled WGS sequence"/>
</dbReference>
<reference evidence="1" key="1">
    <citation type="submission" date="2023-12" db="EMBL/GenBank/DDBJ databases">
        <title>Genome assembly of Anisodus tanguticus.</title>
        <authorList>
            <person name="Wang Y.-J."/>
        </authorList>
    </citation>
    <scope>NUCLEOTIDE SEQUENCE</scope>
    <source>
        <strain evidence="1">KB-2021</strain>
        <tissue evidence="1">Leaf</tissue>
    </source>
</reference>
<dbReference type="Gene3D" id="3.40.1740.10">
    <property type="entry name" value="VC0467-like"/>
    <property type="match status" value="1"/>
</dbReference>
<dbReference type="InterPro" id="IPR003774">
    <property type="entry name" value="AlgH-like"/>
</dbReference>
<organism evidence="1 2">
    <name type="scientific">Anisodus tanguticus</name>
    <dbReference type="NCBI Taxonomy" id="243964"/>
    <lineage>
        <taxon>Eukaryota</taxon>
        <taxon>Viridiplantae</taxon>
        <taxon>Streptophyta</taxon>
        <taxon>Embryophyta</taxon>
        <taxon>Tracheophyta</taxon>
        <taxon>Spermatophyta</taxon>
        <taxon>Magnoliopsida</taxon>
        <taxon>eudicotyledons</taxon>
        <taxon>Gunneridae</taxon>
        <taxon>Pentapetalae</taxon>
        <taxon>asterids</taxon>
        <taxon>lamiids</taxon>
        <taxon>Solanales</taxon>
        <taxon>Solanaceae</taxon>
        <taxon>Solanoideae</taxon>
        <taxon>Hyoscyameae</taxon>
        <taxon>Anisodus</taxon>
    </lineage>
</organism>
<accession>A0AAE1RBJ8</accession>
<dbReference type="Pfam" id="PF02622">
    <property type="entry name" value="DUF179"/>
    <property type="match status" value="1"/>
</dbReference>
<sequence>MCRDLNRGSALLQLLLLRGSSHIRLSCFAPPLLELKWETTESVGCASEMVKRDVVGLDNFRFFDGYCAWEKDQLRDEIKAGYWTSSDCDPNVIGLSMWEVLGFGKKFLGLWALRKSASLTRSASGVVGSTFSAFVADAPGTLAASTLSNGRLPGLASDNEVKNFSMRSIMALFDAKTASRASSQGGTVLRVVLPCSLRNDFECLPRLKAKGEDKDRIAELPSPMLTPHLLFDCANIFGDGQEHKRFTLSNFEDFEKERREFVRQVDEFMQQMQERVDTNIKISFMTLTTFENDGFTTKMSHLYAPQLKEMFLMDPRNPLPLAHLSGLLKLEILRLHMDFYQVQKMPRNLTSLTSLKQLDLFVLCSDDVFDLLWLLSFLSTSPLLQKLVLTVLSGIVEVRSSWLDTALIRKRFSSIAVPISVLLCQLPQFCPNEQLFHRQ</sequence>
<comment type="caution">
    <text evidence="1">The sequence shown here is derived from an EMBL/GenBank/DDBJ whole genome shotgun (WGS) entry which is preliminary data.</text>
</comment>
<dbReference type="PANTHER" id="PTHR31984">
    <property type="entry name" value="TRANSPORTER, PUTATIVE (DUF179)-RELATED"/>
    <property type="match status" value="1"/>
</dbReference>
<keyword evidence="2" id="KW-1185">Reference proteome</keyword>